<dbReference type="AlphaFoldDB" id="A0A2V0RCI3"/>
<feature type="region of interest" description="Disordered" evidence="1">
    <location>
        <begin position="104"/>
        <end position="176"/>
    </location>
</feature>
<proteinExistence type="predicted"/>
<organism evidence="2">
    <name type="scientific">viral metagenome</name>
    <dbReference type="NCBI Taxonomy" id="1070528"/>
    <lineage>
        <taxon>unclassified sequences</taxon>
        <taxon>metagenomes</taxon>
        <taxon>organismal metagenomes</taxon>
    </lineage>
</organism>
<reference evidence="2" key="1">
    <citation type="submission" date="2017-04" db="EMBL/GenBank/DDBJ databases">
        <title>Unveiling RNA virosphere associated with marine microorganisms.</title>
        <authorList>
            <person name="Urayama S."/>
            <person name="Takaki Y."/>
            <person name="Nishi S."/>
            <person name="Yoshida Y."/>
            <person name="Deguchi S."/>
            <person name="Takai K."/>
            <person name="Nunoura T."/>
        </authorList>
    </citation>
    <scope>NUCLEOTIDE SEQUENCE</scope>
</reference>
<comment type="caution">
    <text evidence="2">The sequence shown here is derived from an EMBL/GenBank/DDBJ whole genome shotgun (WGS) entry which is preliminary data.</text>
</comment>
<protein>
    <recommendedName>
        <fullName evidence="3">Capsid</fullName>
    </recommendedName>
</protein>
<dbReference type="EMBL" id="BDQE01000179">
    <property type="protein sequence ID" value="GBH22924.1"/>
    <property type="molecule type" value="Genomic_RNA"/>
</dbReference>
<feature type="compositionally biased region" description="Basic residues" evidence="1">
    <location>
        <begin position="106"/>
        <end position="116"/>
    </location>
</feature>
<sequence length="603" mass="66821">MKLINFKSNHRRLTISHFRPSPGYRNINRFGMDNQNKDILDPALRRVAEGEFANVRNRVSQNSPRGAKVLDQLSKGDTQGAAQTAVEMGADGAINYASRAAQRLATKARTRVKTKTSTKQEKPKQPTMTRNRNGNNNGGGRGNKSGRGPSRYSAPSTSPRQDQGYNPFIDPPSSSPIKNSYPEFKSFYHVPLLSQEIREDDGEIVNYAKTAITVINTDVSNLFNIQSPSLTASDLKPLNNAKSRIYTEAKIQAISNTNGGRSASVTFTSDRFYEYLRLGMSACALIANLNALMAWDPPYEESNSCIRSLSNKMSSSIPLRVAKGALEEALAALALPRPMKEYYRELFQIYKTSPIAGGTHHLFCNHQIIRDIKNQSVDFDSTVAHLDNISAQINGSNFNDYAVITALLKDKTYFTYDSMRDLIAMPDSPCYSARQATLFNNTPWYTTTNATPPISLPVFSGGLDSNDTAHLVSAMGVDELTCYEVAPAIQLFGDSTTGSGPVYFAFEFTRDPDLDHSNRFWFKDSNSPLEIELHNVIQSSDDLLDFRVTPQATSIDASSQDYNPIVVAKGENVRLYQASKQPLIEATVNMMYKTMDISSSKLM</sequence>
<feature type="compositionally biased region" description="Polar residues" evidence="1">
    <location>
        <begin position="153"/>
        <end position="164"/>
    </location>
</feature>
<evidence type="ECO:0000313" key="2">
    <source>
        <dbReference type="EMBL" id="GBH22924.1"/>
    </source>
</evidence>
<evidence type="ECO:0000256" key="1">
    <source>
        <dbReference type="SAM" id="MobiDB-lite"/>
    </source>
</evidence>
<feature type="compositionally biased region" description="Gly residues" evidence="1">
    <location>
        <begin position="136"/>
        <end position="145"/>
    </location>
</feature>
<evidence type="ECO:0008006" key="3">
    <source>
        <dbReference type="Google" id="ProtNLM"/>
    </source>
</evidence>
<name>A0A2V0RCI3_9ZZZZ</name>
<accession>A0A2V0RCI3</accession>